<dbReference type="SUPFAM" id="SSF53756">
    <property type="entry name" value="UDP-Glycosyltransferase/glycogen phosphorylase"/>
    <property type="match status" value="1"/>
</dbReference>
<dbReference type="SMR" id="A0A6N4SNK6"/>
<dbReference type="Gene3D" id="3.40.50.2000">
    <property type="entry name" value="Glycogen Phosphorylase B"/>
    <property type="match status" value="2"/>
</dbReference>
<dbReference type="InterPro" id="IPR001296">
    <property type="entry name" value="Glyco_trans_1"/>
</dbReference>
<dbReference type="PANTHER" id="PTHR45947:SF3">
    <property type="entry name" value="SULFOQUINOVOSYL TRANSFERASE SQD2"/>
    <property type="match status" value="1"/>
</dbReference>
<dbReference type="Proteomes" id="UP000001822">
    <property type="component" value="Chromosome"/>
</dbReference>
<feature type="domain" description="Glycosyl transferase family 1" evidence="1">
    <location>
        <begin position="165"/>
        <end position="321"/>
    </location>
</feature>
<accession>A0A6N4SNK6</accession>
<dbReference type="AlphaFoldDB" id="A0A6N4SNK6"/>
<dbReference type="EMBL" id="CP000383">
    <property type="protein sequence ID" value="ABG57891.1"/>
    <property type="molecule type" value="Genomic_DNA"/>
</dbReference>
<reference evidence="2 3" key="1">
    <citation type="journal article" date="2007" name="Appl. Environ. Microbiol.">
        <title>Genome sequence of the cellulolytic gliding bacterium Cytophaga hutchinsonii.</title>
        <authorList>
            <person name="Xie G."/>
            <person name="Bruce D.C."/>
            <person name="Challacombe J.F."/>
            <person name="Chertkov O."/>
            <person name="Detter J.C."/>
            <person name="Gilna P."/>
            <person name="Han C.S."/>
            <person name="Lucas S."/>
            <person name="Misra M."/>
            <person name="Myers G.L."/>
            <person name="Richardson P."/>
            <person name="Tapia R."/>
            <person name="Thayer N."/>
            <person name="Thompson L.S."/>
            <person name="Brettin T.S."/>
            <person name="Henrissat B."/>
            <person name="Wilson D.B."/>
            <person name="McBride M.J."/>
        </authorList>
    </citation>
    <scope>NUCLEOTIDE SEQUENCE [LARGE SCALE GENOMIC DNA]</scope>
    <source>
        <strain evidence="3">ATCC 33406 / DSM 1761 / CIP 103989 / NBRC 15051 / NCIMB 9469 / D465</strain>
    </source>
</reference>
<evidence type="ECO:0000313" key="3">
    <source>
        <dbReference type="Proteomes" id="UP000001822"/>
    </source>
</evidence>
<proteinExistence type="predicted"/>
<dbReference type="InterPro" id="IPR050194">
    <property type="entry name" value="Glycosyltransferase_grp1"/>
</dbReference>
<dbReference type="Pfam" id="PF00534">
    <property type="entry name" value="Glycos_transf_1"/>
    <property type="match status" value="1"/>
</dbReference>
<keyword evidence="3" id="KW-1185">Reference proteome</keyword>
<dbReference type="PANTHER" id="PTHR45947">
    <property type="entry name" value="SULFOQUINOVOSYL TRANSFERASE SQD2"/>
    <property type="match status" value="1"/>
</dbReference>
<name>A0A6N4SNK6_CYTH3</name>
<dbReference type="GO" id="GO:0016757">
    <property type="term" value="F:glycosyltransferase activity"/>
    <property type="evidence" value="ECO:0007669"/>
    <property type="project" value="InterPro"/>
</dbReference>
<protein>
    <submittedName>
        <fullName evidence="2">A-glycosyltransferase-related protein, glycosyltransferase family 4 protein</fullName>
    </submittedName>
</protein>
<evidence type="ECO:0000313" key="2">
    <source>
        <dbReference type="EMBL" id="ABG57891.1"/>
    </source>
</evidence>
<dbReference type="KEGG" id="chu:CHU_0604"/>
<gene>
    <name evidence="2" type="primary">wcaL</name>
    <name evidence="2" type="ordered locus">CHU_0604</name>
</gene>
<sequence length="346" mass="38368">MRILEINTEKGWRGGENQTLLALIGFRKLGHEAELLCFENSALHVQAAAAGFTCHPLTSSTKSIGFLMEYGKNYSILHTQTSKQLTYCILTKPFHNSKVILSRRVDFVPKGFFTLLKYNACDGIICVSGAIEKILKQSGIKTRTVVISDCVTEKTLNKTRAQELLQKLTISGKNIIGTTAALVPHKDPVTLVNAVNILRTKRSDFVLLHFGSGPLAATIQQFITDNNLQDYYKLIGFKERVEDYFSIFNYFVMSSQEEGLGSSVLDAFVYKVPVVSTNAGGLNELVTGRGYVTEKKNAQLLAEALHTAMNSPEQNKKNVAAGYTYAVSNLSVEKIHEEHIDFFKTV</sequence>
<dbReference type="RefSeq" id="WP_011584007.1">
    <property type="nucleotide sequence ID" value="NC_008255.1"/>
</dbReference>
<dbReference type="OrthoDB" id="9790710at2"/>
<organism evidence="2 3">
    <name type="scientific">Cytophaga hutchinsonii (strain ATCC 33406 / DSM 1761 / CIP 103989 / NBRC 15051 / NCIMB 9469 / D465)</name>
    <dbReference type="NCBI Taxonomy" id="269798"/>
    <lineage>
        <taxon>Bacteria</taxon>
        <taxon>Pseudomonadati</taxon>
        <taxon>Bacteroidota</taxon>
        <taxon>Cytophagia</taxon>
        <taxon>Cytophagales</taxon>
        <taxon>Cytophagaceae</taxon>
        <taxon>Cytophaga</taxon>
    </lineage>
</organism>
<evidence type="ECO:0000259" key="1">
    <source>
        <dbReference type="Pfam" id="PF00534"/>
    </source>
</evidence>